<gene>
    <name evidence="1" type="ORF">BU25DRAFT_340888</name>
</gene>
<name>A0ACB6S3L9_9PLEO</name>
<sequence>MQLCTESQIHPLQTRRLERLCAICQHERNKRLKALESLNSEIHFEPWRWQFKYQGGSTSTQQKGPPKVAEFNAENRSIWDVTTTLNGLVTGSSGWMKDWKRQEPHVVD</sequence>
<protein>
    <submittedName>
        <fullName evidence="1">Uncharacterized protein</fullName>
    </submittedName>
</protein>
<evidence type="ECO:0000313" key="1">
    <source>
        <dbReference type="EMBL" id="KAF2627789.1"/>
    </source>
</evidence>
<comment type="caution">
    <text evidence="1">The sequence shown here is derived from an EMBL/GenBank/DDBJ whole genome shotgun (WGS) entry which is preliminary data.</text>
</comment>
<proteinExistence type="predicted"/>
<evidence type="ECO:0000313" key="2">
    <source>
        <dbReference type="Proteomes" id="UP000799754"/>
    </source>
</evidence>
<keyword evidence="2" id="KW-1185">Reference proteome</keyword>
<organism evidence="1 2">
    <name type="scientific">Macroventuria anomochaeta</name>
    <dbReference type="NCBI Taxonomy" id="301207"/>
    <lineage>
        <taxon>Eukaryota</taxon>
        <taxon>Fungi</taxon>
        <taxon>Dikarya</taxon>
        <taxon>Ascomycota</taxon>
        <taxon>Pezizomycotina</taxon>
        <taxon>Dothideomycetes</taxon>
        <taxon>Pleosporomycetidae</taxon>
        <taxon>Pleosporales</taxon>
        <taxon>Pleosporineae</taxon>
        <taxon>Didymellaceae</taxon>
        <taxon>Macroventuria</taxon>
    </lineage>
</organism>
<reference evidence="1" key="1">
    <citation type="journal article" date="2020" name="Stud. Mycol.">
        <title>101 Dothideomycetes genomes: a test case for predicting lifestyles and emergence of pathogens.</title>
        <authorList>
            <person name="Haridas S."/>
            <person name="Albert R."/>
            <person name="Binder M."/>
            <person name="Bloem J."/>
            <person name="Labutti K."/>
            <person name="Salamov A."/>
            <person name="Andreopoulos B."/>
            <person name="Baker S."/>
            <person name="Barry K."/>
            <person name="Bills G."/>
            <person name="Bluhm B."/>
            <person name="Cannon C."/>
            <person name="Castanera R."/>
            <person name="Culley D."/>
            <person name="Daum C."/>
            <person name="Ezra D."/>
            <person name="Gonzalez J."/>
            <person name="Henrissat B."/>
            <person name="Kuo A."/>
            <person name="Liang C."/>
            <person name="Lipzen A."/>
            <person name="Lutzoni F."/>
            <person name="Magnuson J."/>
            <person name="Mondo S."/>
            <person name="Nolan M."/>
            <person name="Ohm R."/>
            <person name="Pangilinan J."/>
            <person name="Park H.-J."/>
            <person name="Ramirez L."/>
            <person name="Alfaro M."/>
            <person name="Sun H."/>
            <person name="Tritt A."/>
            <person name="Yoshinaga Y."/>
            <person name="Zwiers L.-H."/>
            <person name="Turgeon B."/>
            <person name="Goodwin S."/>
            <person name="Spatafora J."/>
            <person name="Crous P."/>
            <person name="Grigoriev I."/>
        </authorList>
    </citation>
    <scope>NUCLEOTIDE SEQUENCE</scope>
    <source>
        <strain evidence="1">CBS 525.71</strain>
    </source>
</reference>
<dbReference type="Proteomes" id="UP000799754">
    <property type="component" value="Unassembled WGS sequence"/>
</dbReference>
<accession>A0ACB6S3L9</accession>
<dbReference type="EMBL" id="MU006715">
    <property type="protein sequence ID" value="KAF2627789.1"/>
    <property type="molecule type" value="Genomic_DNA"/>
</dbReference>